<dbReference type="EMBL" id="GECZ01009402">
    <property type="protein sequence ID" value="JAS60367.1"/>
    <property type="molecule type" value="Transcribed_RNA"/>
</dbReference>
<accession>A0A1B6GD79</accession>
<keyword evidence="1" id="KW-0812">Transmembrane</keyword>
<sequence>MFRCANHMTYPVCSDDDCRRDFLPQEGGDMVASLTKESVHHRGCTGLMDQWYLFREGITRLREHNPEKLRMELLFLLAVLVVVLCLLLRQPCTKKQLDRQSWLKIQQIPYLKIDDLKKPEEVSYNKVDTPEKA</sequence>
<evidence type="ECO:0000313" key="2">
    <source>
        <dbReference type="EMBL" id="JAS60367.1"/>
    </source>
</evidence>
<keyword evidence="1" id="KW-0472">Membrane</keyword>
<keyword evidence="1" id="KW-1133">Transmembrane helix</keyword>
<evidence type="ECO:0000256" key="1">
    <source>
        <dbReference type="SAM" id="Phobius"/>
    </source>
</evidence>
<reference evidence="2" key="1">
    <citation type="submission" date="2015-11" db="EMBL/GenBank/DDBJ databases">
        <title>De novo transcriptome assembly of four potential Pierce s Disease insect vectors from Arizona vineyards.</title>
        <authorList>
            <person name="Tassone E.E."/>
        </authorList>
    </citation>
    <scope>NUCLEOTIDE SEQUENCE</scope>
</reference>
<gene>
    <name evidence="2" type="ORF">g.19095</name>
</gene>
<protein>
    <submittedName>
        <fullName evidence="2">Uncharacterized protein</fullName>
    </submittedName>
</protein>
<dbReference type="AlphaFoldDB" id="A0A1B6GD79"/>
<proteinExistence type="predicted"/>
<feature type="transmembrane region" description="Helical" evidence="1">
    <location>
        <begin position="69"/>
        <end position="88"/>
    </location>
</feature>
<organism evidence="2">
    <name type="scientific">Cuerna arida</name>
    <dbReference type="NCBI Taxonomy" id="1464854"/>
    <lineage>
        <taxon>Eukaryota</taxon>
        <taxon>Metazoa</taxon>
        <taxon>Ecdysozoa</taxon>
        <taxon>Arthropoda</taxon>
        <taxon>Hexapoda</taxon>
        <taxon>Insecta</taxon>
        <taxon>Pterygota</taxon>
        <taxon>Neoptera</taxon>
        <taxon>Paraneoptera</taxon>
        <taxon>Hemiptera</taxon>
        <taxon>Auchenorrhyncha</taxon>
        <taxon>Membracoidea</taxon>
        <taxon>Cicadellidae</taxon>
        <taxon>Cicadellinae</taxon>
        <taxon>Proconiini</taxon>
        <taxon>Cuerna</taxon>
    </lineage>
</organism>
<name>A0A1B6GD79_9HEMI</name>